<evidence type="ECO:0000313" key="4">
    <source>
        <dbReference type="Proteomes" id="UP000054477"/>
    </source>
</evidence>
<sequence length="237" mass="26234">MTSLDGAEPAVQPSPNIPLPTDFNVYKPSNVSVVPQSLPDEYFTPTAAELKGAQATLSARTQALVNAPLQLRATREAAEKAKRDRWPQTTIRVRFMDRTQLEKIFPSTDKIRSVYAFVRNCLREDVKPIKFILYQSPPKRDLKVSDPKVRDSSLAQLQLAPSSILLLRFEDEALNRTDVPAPLASAILSQAMDLPISTSQAELPTSSSSKGVPSAQPKTSQLTEKKIPKWLKLGQKK</sequence>
<proteinExistence type="predicted"/>
<dbReference type="STRING" id="1095629.A0A0C9YQL4"/>
<dbReference type="GO" id="GO:0005737">
    <property type="term" value="C:cytoplasm"/>
    <property type="evidence" value="ECO:0007669"/>
    <property type="project" value="TreeGrafter"/>
</dbReference>
<dbReference type="PANTHER" id="PTHR46467:SF1">
    <property type="entry name" value="TETHER CONTAINING UBX DOMAIN FOR GLUT4"/>
    <property type="match status" value="1"/>
</dbReference>
<feature type="region of interest" description="Disordered" evidence="1">
    <location>
        <begin position="198"/>
        <end position="227"/>
    </location>
</feature>
<evidence type="ECO:0000259" key="2">
    <source>
        <dbReference type="PROSITE" id="PS50033"/>
    </source>
</evidence>
<dbReference type="GO" id="GO:0006886">
    <property type="term" value="P:intracellular protein transport"/>
    <property type="evidence" value="ECO:0007669"/>
    <property type="project" value="TreeGrafter"/>
</dbReference>
<dbReference type="InterPro" id="IPR029071">
    <property type="entry name" value="Ubiquitin-like_domsf"/>
</dbReference>
<feature type="domain" description="UBX" evidence="2">
    <location>
        <begin position="84"/>
        <end position="167"/>
    </location>
</feature>
<dbReference type="AlphaFoldDB" id="A0A0C9YQL4"/>
<dbReference type="PROSITE" id="PS50033">
    <property type="entry name" value="UBX"/>
    <property type="match status" value="1"/>
</dbReference>
<dbReference type="HOGENOM" id="CLU_072390_0_0_1"/>
<reference evidence="3 4" key="1">
    <citation type="submission" date="2014-04" db="EMBL/GenBank/DDBJ databases">
        <authorList>
            <consortium name="DOE Joint Genome Institute"/>
            <person name="Kuo A."/>
            <person name="Kohler A."/>
            <person name="Nagy L.G."/>
            <person name="Floudas D."/>
            <person name="Copeland A."/>
            <person name="Barry K.W."/>
            <person name="Cichocki N."/>
            <person name="Veneault-Fourrey C."/>
            <person name="LaButti K."/>
            <person name="Lindquist E.A."/>
            <person name="Lipzen A."/>
            <person name="Lundell T."/>
            <person name="Morin E."/>
            <person name="Murat C."/>
            <person name="Sun H."/>
            <person name="Tunlid A."/>
            <person name="Henrissat B."/>
            <person name="Grigoriev I.V."/>
            <person name="Hibbett D.S."/>
            <person name="Martin F."/>
            <person name="Nordberg H.P."/>
            <person name="Cantor M.N."/>
            <person name="Hua S.X."/>
        </authorList>
    </citation>
    <scope>NUCLEOTIDE SEQUENCE [LARGE SCALE GENOMIC DNA]</scope>
    <source>
        <strain evidence="3 4">LaAM-08-1</strain>
    </source>
</reference>
<reference evidence="4" key="2">
    <citation type="submission" date="2015-01" db="EMBL/GenBank/DDBJ databases">
        <title>Evolutionary Origins and Diversification of the Mycorrhizal Mutualists.</title>
        <authorList>
            <consortium name="DOE Joint Genome Institute"/>
            <consortium name="Mycorrhizal Genomics Consortium"/>
            <person name="Kohler A."/>
            <person name="Kuo A."/>
            <person name="Nagy L.G."/>
            <person name="Floudas D."/>
            <person name="Copeland A."/>
            <person name="Barry K.W."/>
            <person name="Cichocki N."/>
            <person name="Veneault-Fourrey C."/>
            <person name="LaButti K."/>
            <person name="Lindquist E.A."/>
            <person name="Lipzen A."/>
            <person name="Lundell T."/>
            <person name="Morin E."/>
            <person name="Murat C."/>
            <person name="Riley R."/>
            <person name="Ohm R."/>
            <person name="Sun H."/>
            <person name="Tunlid A."/>
            <person name="Henrissat B."/>
            <person name="Grigoriev I.V."/>
            <person name="Hibbett D.S."/>
            <person name="Martin F."/>
        </authorList>
    </citation>
    <scope>NUCLEOTIDE SEQUENCE [LARGE SCALE GENOMIC DNA]</scope>
    <source>
        <strain evidence="4">LaAM-08-1</strain>
    </source>
</reference>
<evidence type="ECO:0000256" key="1">
    <source>
        <dbReference type="SAM" id="MobiDB-lite"/>
    </source>
</evidence>
<accession>A0A0C9YQL4</accession>
<gene>
    <name evidence="3" type="ORF">K443DRAFT_670960</name>
</gene>
<dbReference type="Gene3D" id="3.10.20.90">
    <property type="entry name" value="Phosphatidylinositol 3-kinase Catalytic Subunit, Chain A, domain 1"/>
    <property type="match status" value="1"/>
</dbReference>
<dbReference type="GO" id="GO:0012506">
    <property type="term" value="C:vesicle membrane"/>
    <property type="evidence" value="ECO:0007669"/>
    <property type="project" value="TreeGrafter"/>
</dbReference>
<organism evidence="3 4">
    <name type="scientific">Laccaria amethystina LaAM-08-1</name>
    <dbReference type="NCBI Taxonomy" id="1095629"/>
    <lineage>
        <taxon>Eukaryota</taxon>
        <taxon>Fungi</taxon>
        <taxon>Dikarya</taxon>
        <taxon>Basidiomycota</taxon>
        <taxon>Agaricomycotina</taxon>
        <taxon>Agaricomycetes</taxon>
        <taxon>Agaricomycetidae</taxon>
        <taxon>Agaricales</taxon>
        <taxon>Agaricineae</taxon>
        <taxon>Hydnangiaceae</taxon>
        <taxon>Laccaria</taxon>
    </lineage>
</organism>
<feature type="compositionally biased region" description="Polar residues" evidence="1">
    <location>
        <begin position="198"/>
        <end position="222"/>
    </location>
</feature>
<evidence type="ECO:0000313" key="3">
    <source>
        <dbReference type="EMBL" id="KIK10338.1"/>
    </source>
</evidence>
<dbReference type="SMART" id="SM00166">
    <property type="entry name" value="UBX"/>
    <property type="match status" value="1"/>
</dbReference>
<dbReference type="GO" id="GO:0005634">
    <property type="term" value="C:nucleus"/>
    <property type="evidence" value="ECO:0007669"/>
    <property type="project" value="TreeGrafter"/>
</dbReference>
<dbReference type="EMBL" id="KN838536">
    <property type="protein sequence ID" value="KIK10338.1"/>
    <property type="molecule type" value="Genomic_DNA"/>
</dbReference>
<dbReference type="PANTHER" id="PTHR46467">
    <property type="entry name" value="TETHER CONTAINING UBX DOMAIN FOR GLUT4"/>
    <property type="match status" value="1"/>
</dbReference>
<dbReference type="Pfam" id="PF00789">
    <property type="entry name" value="UBX"/>
    <property type="match status" value="1"/>
</dbReference>
<dbReference type="InterPro" id="IPR001012">
    <property type="entry name" value="UBX_dom"/>
</dbReference>
<protein>
    <recommendedName>
        <fullName evidence="2">UBX domain-containing protein</fullName>
    </recommendedName>
</protein>
<keyword evidence="4" id="KW-1185">Reference proteome</keyword>
<dbReference type="SUPFAM" id="SSF54236">
    <property type="entry name" value="Ubiquitin-like"/>
    <property type="match status" value="1"/>
</dbReference>
<name>A0A0C9YQL4_9AGAR</name>
<dbReference type="OrthoDB" id="440781at2759"/>
<dbReference type="Proteomes" id="UP000054477">
    <property type="component" value="Unassembled WGS sequence"/>
</dbReference>